<evidence type="ECO:0000313" key="2">
    <source>
        <dbReference type="Proteomes" id="UP000655366"/>
    </source>
</evidence>
<reference evidence="1 2" key="1">
    <citation type="submission" date="2020-11" db="EMBL/GenBank/DDBJ databases">
        <title>Arthrobacter antarcticus sp. nov., isolated from Antarctic Soil.</title>
        <authorList>
            <person name="Li J."/>
        </authorList>
    </citation>
    <scope>NUCLEOTIDE SEQUENCE [LARGE SCALE GENOMIC DNA]</scope>
    <source>
        <strain evidence="1 2">Z1-20</strain>
    </source>
</reference>
<dbReference type="Gene3D" id="3.60.15.10">
    <property type="entry name" value="Ribonuclease Z/Hydroxyacylglutathione hydrolase-like"/>
    <property type="match status" value="1"/>
</dbReference>
<protein>
    <submittedName>
        <fullName evidence="1">Hydrolase</fullName>
    </submittedName>
</protein>
<sequence length="271" mass="29406">MTIWTCATCAIEHPDTDTPPVSCEICTDERQFVPAGGQRWTTREELAATAHRITVHELEPDLYAVECVPRLGIGQRGLLLCTRDGNLLWEPPGFIDDAGVEAVRALGGIAVITASHPHLTGSSIQWSHAFGGAPVYVASADQEWIRRSDPVIRLWDTSCRLLAGLSMLQCGGHFAGSSMVHWPDGAGGQGALLTGDTIAIGADRKSVNVMRSFVNNIPLPERAVRRILDTAAPLGFDRIYSAFGLIESGAGLIVDRSLHRYIRWIRGEAED</sequence>
<dbReference type="PANTHER" id="PTHR36839:SF1">
    <property type="entry name" value="METALLO-BETA-LACTAMASE FAMILY PROTEIN (AFU_ORTHOLOGUE AFUA_5G12770)"/>
    <property type="match status" value="1"/>
</dbReference>
<dbReference type="RefSeq" id="WP_196397050.1">
    <property type="nucleotide sequence ID" value="NZ_JADNYM010000014.1"/>
</dbReference>
<dbReference type="Proteomes" id="UP000655366">
    <property type="component" value="Unassembled WGS sequence"/>
</dbReference>
<keyword evidence="1" id="KW-0378">Hydrolase</keyword>
<dbReference type="InterPro" id="IPR036866">
    <property type="entry name" value="RibonucZ/Hydroxyglut_hydro"/>
</dbReference>
<name>A0A931CQ65_9MICC</name>
<dbReference type="PANTHER" id="PTHR36839">
    <property type="entry name" value="METALLO-BETA-LACTAMASE FAMILY PROTEIN (AFU_ORTHOLOGUE AFUA_5G12770)"/>
    <property type="match status" value="1"/>
</dbReference>
<accession>A0A931CQ65</accession>
<organism evidence="1 2">
    <name type="scientific">Arthrobacter terrae</name>
    <dbReference type="NCBI Taxonomy" id="2935737"/>
    <lineage>
        <taxon>Bacteria</taxon>
        <taxon>Bacillati</taxon>
        <taxon>Actinomycetota</taxon>
        <taxon>Actinomycetes</taxon>
        <taxon>Micrococcales</taxon>
        <taxon>Micrococcaceae</taxon>
        <taxon>Arthrobacter</taxon>
    </lineage>
</organism>
<dbReference type="SUPFAM" id="SSF56281">
    <property type="entry name" value="Metallo-hydrolase/oxidoreductase"/>
    <property type="match status" value="1"/>
</dbReference>
<proteinExistence type="predicted"/>
<comment type="caution">
    <text evidence="1">The sequence shown here is derived from an EMBL/GenBank/DDBJ whole genome shotgun (WGS) entry which is preliminary data.</text>
</comment>
<dbReference type="EMBL" id="JADNYM010000014">
    <property type="protein sequence ID" value="MBG0740106.1"/>
    <property type="molecule type" value="Genomic_DNA"/>
</dbReference>
<gene>
    <name evidence="1" type="ORF">IV500_12020</name>
</gene>
<dbReference type="GO" id="GO:0016787">
    <property type="term" value="F:hydrolase activity"/>
    <property type="evidence" value="ECO:0007669"/>
    <property type="project" value="UniProtKB-KW"/>
</dbReference>
<dbReference type="AlphaFoldDB" id="A0A931CQ65"/>
<keyword evidence="2" id="KW-1185">Reference proteome</keyword>
<evidence type="ECO:0000313" key="1">
    <source>
        <dbReference type="EMBL" id="MBG0740106.1"/>
    </source>
</evidence>